<dbReference type="InterPro" id="IPR023468">
    <property type="entry name" value="Riboflavin_kinase"/>
</dbReference>
<dbReference type="InterPro" id="IPR015864">
    <property type="entry name" value="FAD_synthase"/>
</dbReference>
<gene>
    <name evidence="16" type="ORF">IAB06_05520</name>
</gene>
<evidence type="ECO:0000313" key="16">
    <source>
        <dbReference type="EMBL" id="HIU64473.1"/>
    </source>
</evidence>
<comment type="catalytic activity">
    <reaction evidence="12 14">
        <text>riboflavin + ATP = FMN + ADP + H(+)</text>
        <dbReference type="Rhea" id="RHEA:14357"/>
        <dbReference type="ChEBI" id="CHEBI:15378"/>
        <dbReference type="ChEBI" id="CHEBI:30616"/>
        <dbReference type="ChEBI" id="CHEBI:57986"/>
        <dbReference type="ChEBI" id="CHEBI:58210"/>
        <dbReference type="ChEBI" id="CHEBI:456216"/>
        <dbReference type="EC" id="2.7.1.26"/>
    </reaction>
</comment>
<evidence type="ECO:0000256" key="14">
    <source>
        <dbReference type="PIRNR" id="PIRNR004491"/>
    </source>
</evidence>
<keyword evidence="4 14" id="KW-0288">FMN</keyword>
<keyword evidence="8 14" id="KW-0418">Kinase</keyword>
<dbReference type="Proteomes" id="UP000824099">
    <property type="component" value="Unassembled WGS sequence"/>
</dbReference>
<comment type="catalytic activity">
    <reaction evidence="13 14">
        <text>FMN + ATP + H(+) = FAD + diphosphate</text>
        <dbReference type="Rhea" id="RHEA:17237"/>
        <dbReference type="ChEBI" id="CHEBI:15378"/>
        <dbReference type="ChEBI" id="CHEBI:30616"/>
        <dbReference type="ChEBI" id="CHEBI:33019"/>
        <dbReference type="ChEBI" id="CHEBI:57692"/>
        <dbReference type="ChEBI" id="CHEBI:58210"/>
        <dbReference type="EC" id="2.7.7.2"/>
    </reaction>
</comment>
<dbReference type="GO" id="GO:0005524">
    <property type="term" value="F:ATP binding"/>
    <property type="evidence" value="ECO:0007669"/>
    <property type="project" value="UniProtKB-UniRule"/>
</dbReference>
<keyword evidence="10 14" id="KW-0067">ATP-binding</keyword>
<accession>A0A9D1MQJ4</accession>
<evidence type="ECO:0000259" key="15">
    <source>
        <dbReference type="SMART" id="SM00904"/>
    </source>
</evidence>
<dbReference type="EC" id="2.7.7.2" evidence="14"/>
<evidence type="ECO:0000256" key="10">
    <source>
        <dbReference type="ARBA" id="ARBA00022840"/>
    </source>
</evidence>
<dbReference type="GO" id="GO:0009398">
    <property type="term" value="P:FMN biosynthetic process"/>
    <property type="evidence" value="ECO:0007669"/>
    <property type="project" value="UniProtKB-UniRule"/>
</dbReference>
<comment type="similarity">
    <text evidence="14">Belongs to the ribF family.</text>
</comment>
<keyword evidence="3 14" id="KW-0285">Flavoprotein</keyword>
<evidence type="ECO:0000256" key="5">
    <source>
        <dbReference type="ARBA" id="ARBA00022679"/>
    </source>
</evidence>
<dbReference type="NCBIfam" id="NF004162">
    <property type="entry name" value="PRK05627.1-5"/>
    <property type="match status" value="1"/>
</dbReference>
<keyword evidence="11" id="KW-0511">Multifunctional enzyme</keyword>
<evidence type="ECO:0000256" key="13">
    <source>
        <dbReference type="ARBA" id="ARBA00049494"/>
    </source>
</evidence>
<reference evidence="16" key="1">
    <citation type="submission" date="2020-10" db="EMBL/GenBank/DDBJ databases">
        <authorList>
            <person name="Gilroy R."/>
        </authorList>
    </citation>
    <scope>NUCLEOTIDE SEQUENCE</scope>
    <source>
        <strain evidence="16">CHK160-1198</strain>
    </source>
</reference>
<dbReference type="GO" id="GO:0009231">
    <property type="term" value="P:riboflavin biosynthetic process"/>
    <property type="evidence" value="ECO:0007669"/>
    <property type="project" value="InterPro"/>
</dbReference>
<dbReference type="EC" id="2.7.1.26" evidence="14"/>
<comment type="caution">
    <text evidence="16">The sequence shown here is derived from an EMBL/GenBank/DDBJ whole genome shotgun (WGS) entry which is preliminary data.</text>
</comment>
<evidence type="ECO:0000256" key="6">
    <source>
        <dbReference type="ARBA" id="ARBA00022695"/>
    </source>
</evidence>
<feature type="domain" description="Riboflavin kinase" evidence="15">
    <location>
        <begin position="181"/>
        <end position="307"/>
    </location>
</feature>
<keyword evidence="9 14" id="KW-0274">FAD</keyword>
<dbReference type="InterPro" id="IPR023465">
    <property type="entry name" value="Riboflavin_kinase_dom_sf"/>
</dbReference>
<dbReference type="SUPFAM" id="SSF52374">
    <property type="entry name" value="Nucleotidylyl transferase"/>
    <property type="match status" value="1"/>
</dbReference>
<dbReference type="EMBL" id="DVNI01000088">
    <property type="protein sequence ID" value="HIU64473.1"/>
    <property type="molecule type" value="Genomic_DNA"/>
</dbReference>
<dbReference type="Gene3D" id="3.40.50.620">
    <property type="entry name" value="HUPs"/>
    <property type="match status" value="1"/>
</dbReference>
<dbReference type="InterPro" id="IPR004821">
    <property type="entry name" value="Cyt_trans-like"/>
</dbReference>
<dbReference type="PANTHER" id="PTHR22749">
    <property type="entry name" value="RIBOFLAVIN KINASE/FMN ADENYLYLTRANSFERASE"/>
    <property type="match status" value="1"/>
</dbReference>
<dbReference type="InterPro" id="IPR014729">
    <property type="entry name" value="Rossmann-like_a/b/a_fold"/>
</dbReference>
<dbReference type="PANTHER" id="PTHR22749:SF6">
    <property type="entry name" value="RIBOFLAVIN KINASE"/>
    <property type="match status" value="1"/>
</dbReference>
<reference evidence="16" key="2">
    <citation type="journal article" date="2021" name="PeerJ">
        <title>Extensive microbial diversity within the chicken gut microbiome revealed by metagenomics and culture.</title>
        <authorList>
            <person name="Gilroy R."/>
            <person name="Ravi A."/>
            <person name="Getino M."/>
            <person name="Pursley I."/>
            <person name="Horton D.L."/>
            <person name="Alikhan N.F."/>
            <person name="Baker D."/>
            <person name="Gharbi K."/>
            <person name="Hall N."/>
            <person name="Watson M."/>
            <person name="Adriaenssens E.M."/>
            <person name="Foster-Nyarko E."/>
            <person name="Jarju S."/>
            <person name="Secka A."/>
            <person name="Antonio M."/>
            <person name="Oren A."/>
            <person name="Chaudhuri R.R."/>
            <person name="La Ragione R."/>
            <person name="Hildebrand F."/>
            <person name="Pallen M.J."/>
        </authorList>
    </citation>
    <scope>NUCLEOTIDE SEQUENCE</scope>
    <source>
        <strain evidence="16">CHK160-1198</strain>
    </source>
</reference>
<protein>
    <recommendedName>
        <fullName evidence="14">Riboflavin biosynthesis protein</fullName>
    </recommendedName>
    <domain>
        <recommendedName>
            <fullName evidence="14">Riboflavin kinase</fullName>
            <ecNumber evidence="14">2.7.1.26</ecNumber>
        </recommendedName>
        <alternativeName>
            <fullName evidence="14">Flavokinase</fullName>
        </alternativeName>
    </domain>
    <domain>
        <recommendedName>
            <fullName evidence="14">FMN adenylyltransferase</fullName>
            <ecNumber evidence="14">2.7.7.2</ecNumber>
        </recommendedName>
        <alternativeName>
            <fullName evidence="14">FAD pyrophosphorylase</fullName>
        </alternativeName>
        <alternativeName>
            <fullName evidence="14">FAD synthase</fullName>
        </alternativeName>
    </domain>
</protein>
<dbReference type="SUPFAM" id="SSF82114">
    <property type="entry name" value="Riboflavin kinase-like"/>
    <property type="match status" value="1"/>
</dbReference>
<dbReference type="GO" id="GO:0003919">
    <property type="term" value="F:FMN adenylyltransferase activity"/>
    <property type="evidence" value="ECO:0007669"/>
    <property type="project" value="UniProtKB-UniRule"/>
</dbReference>
<dbReference type="Gene3D" id="2.40.30.30">
    <property type="entry name" value="Riboflavin kinase-like"/>
    <property type="match status" value="1"/>
</dbReference>
<sequence>MQIIDNFFEQNTFAEGSVIALGTFDGLHLGHLDVIKAAHRYAVNKSLKLLVFTFSNHPLAEIKPDAIPEKLISEEDKIKLFEELGVDVLVNVPFTADFSHLTPEDFLDKLGAFNFKCLVVGENYTYGYRGQGNVTLLRNSAKKKGFEVIIRKLIAVDQQVISSSSIRSLIKNGQLKLANRLLGREFTITGIVVKGAGRGNGLGFPTANIEFVNQELLVPASGVYAVTVQGSDFELHGMANIGYSPTFGDVYKKRLEVNIFDFKADLYGKSLKIILNAYIRSESKFNSINELLVQMHKDEKQIRDYFALLNK</sequence>
<evidence type="ECO:0000256" key="3">
    <source>
        <dbReference type="ARBA" id="ARBA00022630"/>
    </source>
</evidence>
<dbReference type="Pfam" id="PF06574">
    <property type="entry name" value="FAD_syn"/>
    <property type="match status" value="1"/>
</dbReference>
<name>A0A9D1MQJ4_9FIRM</name>
<evidence type="ECO:0000256" key="2">
    <source>
        <dbReference type="ARBA" id="ARBA00005201"/>
    </source>
</evidence>
<dbReference type="SMART" id="SM00904">
    <property type="entry name" value="Flavokinase"/>
    <property type="match status" value="1"/>
</dbReference>
<dbReference type="GO" id="GO:0008531">
    <property type="term" value="F:riboflavin kinase activity"/>
    <property type="evidence" value="ECO:0007669"/>
    <property type="project" value="UniProtKB-UniRule"/>
</dbReference>
<evidence type="ECO:0000256" key="11">
    <source>
        <dbReference type="ARBA" id="ARBA00023268"/>
    </source>
</evidence>
<dbReference type="NCBIfam" id="TIGR00125">
    <property type="entry name" value="cyt_tran_rel"/>
    <property type="match status" value="1"/>
</dbReference>
<dbReference type="Pfam" id="PF01687">
    <property type="entry name" value="Flavokinase"/>
    <property type="match status" value="1"/>
</dbReference>
<dbReference type="GO" id="GO:0006747">
    <property type="term" value="P:FAD biosynthetic process"/>
    <property type="evidence" value="ECO:0007669"/>
    <property type="project" value="UniProtKB-UniRule"/>
</dbReference>
<evidence type="ECO:0000256" key="1">
    <source>
        <dbReference type="ARBA" id="ARBA00004726"/>
    </source>
</evidence>
<dbReference type="InterPro" id="IPR002606">
    <property type="entry name" value="Riboflavin_kinase_bac"/>
</dbReference>
<dbReference type="FunFam" id="3.40.50.620:FF:000021">
    <property type="entry name" value="Riboflavin biosynthesis protein"/>
    <property type="match status" value="1"/>
</dbReference>
<dbReference type="PIRSF" id="PIRSF004491">
    <property type="entry name" value="FAD_Synth"/>
    <property type="match status" value="1"/>
</dbReference>
<evidence type="ECO:0000256" key="4">
    <source>
        <dbReference type="ARBA" id="ARBA00022643"/>
    </source>
</evidence>
<dbReference type="InterPro" id="IPR015865">
    <property type="entry name" value="Riboflavin_kinase_bac/euk"/>
</dbReference>
<dbReference type="CDD" id="cd02064">
    <property type="entry name" value="FAD_synthetase_N"/>
    <property type="match status" value="1"/>
</dbReference>
<evidence type="ECO:0000256" key="7">
    <source>
        <dbReference type="ARBA" id="ARBA00022741"/>
    </source>
</evidence>
<organism evidence="16 17">
    <name type="scientific">Candidatus Avacidaminococcus intestinavium</name>
    <dbReference type="NCBI Taxonomy" id="2840684"/>
    <lineage>
        <taxon>Bacteria</taxon>
        <taxon>Bacillati</taxon>
        <taxon>Bacillota</taxon>
        <taxon>Negativicutes</taxon>
        <taxon>Acidaminococcales</taxon>
        <taxon>Acidaminococcaceae</taxon>
        <taxon>Acidaminococcaceae incertae sedis</taxon>
        <taxon>Candidatus Avacidaminococcus</taxon>
    </lineage>
</organism>
<dbReference type="NCBIfam" id="TIGR00083">
    <property type="entry name" value="ribF"/>
    <property type="match status" value="1"/>
</dbReference>
<comment type="pathway">
    <text evidence="2 14">Cofactor biosynthesis; FMN biosynthesis; FMN from riboflavin (ATP route): step 1/1.</text>
</comment>
<evidence type="ECO:0000256" key="9">
    <source>
        <dbReference type="ARBA" id="ARBA00022827"/>
    </source>
</evidence>
<comment type="pathway">
    <text evidence="1 14">Cofactor biosynthesis; FAD biosynthesis; FAD from FMN: step 1/1.</text>
</comment>
<keyword evidence="5 14" id="KW-0808">Transferase</keyword>
<keyword evidence="7 14" id="KW-0547">Nucleotide-binding</keyword>
<evidence type="ECO:0000256" key="12">
    <source>
        <dbReference type="ARBA" id="ARBA00047880"/>
    </source>
</evidence>
<evidence type="ECO:0000313" key="17">
    <source>
        <dbReference type="Proteomes" id="UP000824099"/>
    </source>
</evidence>
<dbReference type="AlphaFoldDB" id="A0A9D1MQJ4"/>
<proteinExistence type="inferred from homology"/>
<evidence type="ECO:0000256" key="8">
    <source>
        <dbReference type="ARBA" id="ARBA00022777"/>
    </source>
</evidence>
<keyword evidence="6 14" id="KW-0548">Nucleotidyltransferase</keyword>